<feature type="domain" description="DUF3741" evidence="3">
    <location>
        <begin position="12"/>
        <end position="28"/>
    </location>
</feature>
<comment type="caution">
    <text evidence="4">The sequence shown here is derived from an EMBL/GenBank/DDBJ whole genome shotgun (WGS) entry which is preliminary data.</text>
</comment>
<name>A0A6A6N7F3_HEVBR</name>
<reference evidence="4 5" key="1">
    <citation type="journal article" date="2020" name="Mol. Plant">
        <title>The Chromosome-Based Rubber Tree Genome Provides New Insights into Spurge Genome Evolution and Rubber Biosynthesis.</title>
        <authorList>
            <person name="Liu J."/>
            <person name="Shi C."/>
            <person name="Shi C.C."/>
            <person name="Li W."/>
            <person name="Zhang Q.J."/>
            <person name="Zhang Y."/>
            <person name="Li K."/>
            <person name="Lu H.F."/>
            <person name="Shi C."/>
            <person name="Zhu S.T."/>
            <person name="Xiao Z.Y."/>
            <person name="Nan H."/>
            <person name="Yue Y."/>
            <person name="Zhu X.G."/>
            <person name="Wu Y."/>
            <person name="Hong X.N."/>
            <person name="Fan G.Y."/>
            <person name="Tong Y."/>
            <person name="Zhang D."/>
            <person name="Mao C.L."/>
            <person name="Liu Y.L."/>
            <person name="Hao S.J."/>
            <person name="Liu W.Q."/>
            <person name="Lv M.Q."/>
            <person name="Zhang H.B."/>
            <person name="Liu Y."/>
            <person name="Hu-Tang G.R."/>
            <person name="Wang J.P."/>
            <person name="Wang J.H."/>
            <person name="Sun Y.H."/>
            <person name="Ni S.B."/>
            <person name="Chen W.B."/>
            <person name="Zhang X.C."/>
            <person name="Jiao Y.N."/>
            <person name="Eichler E.E."/>
            <person name="Li G.H."/>
            <person name="Liu X."/>
            <person name="Gao L.Z."/>
        </authorList>
    </citation>
    <scope>NUCLEOTIDE SEQUENCE [LARGE SCALE GENOMIC DNA]</scope>
    <source>
        <strain evidence="5">cv. GT1</strain>
        <tissue evidence="4">Leaf</tissue>
    </source>
</reference>
<sequence>MSTKRESKQPVPSVMARLMGLDEMPPQQPVQKKPRVLSENYLRRVASISVREKCSKCHSFNMNREDQYENNNVLLETLRKNKHHSMPVQKREVHLGSSEVQMKITEVKHVSQYKKLLSPKESHDRSTAIDSKTNNILNYNQKPDLRLTKKVNQAKDVHLSLQSGPVLKSPGASDCRDISMGRKFRRKSEQGYVNSLNKFQSSLGICSSREIFIDDMNKFSSSKFKPVNRSFLPTSTSVAPKPNLGRADSAARSFSLSSQSHDVSHPANGKQNDILSSRNGNLYAQVKRSKNLANGMRPVMRRSRFLRERTRKVGHGIGSMPSEESSSEISDSDLYAKESESIVLSFPILSDRKRQFYNSDGPNVVREAKKQISERWKKTERFQQVELASKSKTLGAMLSIPDKPGKCSLSKQVGAYSRDVNIGTPLGISYWDGWSNEFIRDLLRSRSLLAYFNEVGSHDTRTSHEPLENSRYVGDLESINLVQNKSREQDFDQKDDLSEFRISDSSYKMSHAIPYLELENNSPVDDNCLVQNELENEHKEKGSCGQISEVAKACGQNNQTLQDTWMKQEGHMYEGWEEDLPGHQLESRKSILSTREEDSPCHIEDSSVQQELSNGISDEESVSSLNSGTDPESLMTFEEAYQPSPNSVLEPFYKKEISSISDCFKSVNASLRGLHMQLELLRSETSEAYSEESSMMVSCDEDNGEGSVNDFEENEGLIRVDESRDFSYLDFSYLVDMLTEAGLHNRNLHSVFDTWHSKKFPISYSVFEILEKRYGGQISWKRSERRLLFDRINSGLMEILKLSLDVLTWTKPVARRFSFSPRHDLIEDELWMLLVSQEKEASKESEKILGKDDGWLKLGDDIQIIGRQLGNSLIDELVAEVTMESF</sequence>
<proteinExistence type="predicted"/>
<evidence type="ECO:0000313" key="4">
    <source>
        <dbReference type="EMBL" id="KAF2321274.1"/>
    </source>
</evidence>
<dbReference type="PANTHER" id="PTHR46836:SF7">
    <property type="entry name" value="PHOSPHATIDYLINOSITOL N-ACETYGLUCOSAMINLYTRANSFERASE SUBUNIT P-LIKE PROTEIN"/>
    <property type="match status" value="1"/>
</dbReference>
<evidence type="ECO:0000259" key="3">
    <source>
        <dbReference type="Pfam" id="PF14383"/>
    </source>
</evidence>
<keyword evidence="5" id="KW-1185">Reference proteome</keyword>
<accession>A0A6A6N7F3</accession>
<feature type="compositionally biased region" description="Low complexity" evidence="1">
    <location>
        <begin position="247"/>
        <end position="260"/>
    </location>
</feature>
<dbReference type="PANTHER" id="PTHR46836">
    <property type="entry name" value="AFADIN"/>
    <property type="match status" value="1"/>
</dbReference>
<feature type="compositionally biased region" description="Polar residues" evidence="1">
    <location>
        <begin position="269"/>
        <end position="278"/>
    </location>
</feature>
<evidence type="ECO:0008006" key="6">
    <source>
        <dbReference type="Google" id="ProtNLM"/>
    </source>
</evidence>
<feature type="region of interest" description="Disordered" evidence="1">
    <location>
        <begin position="591"/>
        <end position="631"/>
    </location>
</feature>
<evidence type="ECO:0000259" key="2">
    <source>
        <dbReference type="Pfam" id="PF14309"/>
    </source>
</evidence>
<protein>
    <recommendedName>
        <fullName evidence="6">DUF4378 domain-containing protein</fullName>
    </recommendedName>
</protein>
<dbReference type="AlphaFoldDB" id="A0A6A6N7F3"/>
<evidence type="ECO:0000256" key="1">
    <source>
        <dbReference type="SAM" id="MobiDB-lite"/>
    </source>
</evidence>
<feature type="region of interest" description="Disordered" evidence="1">
    <location>
        <begin position="1"/>
        <end position="34"/>
    </location>
</feature>
<gene>
    <name evidence="4" type="ORF">GH714_038444</name>
</gene>
<dbReference type="Pfam" id="PF14309">
    <property type="entry name" value="DUF4378"/>
    <property type="match status" value="1"/>
</dbReference>
<feature type="compositionally biased region" description="Polar residues" evidence="1">
    <location>
        <begin position="606"/>
        <end position="630"/>
    </location>
</feature>
<dbReference type="InterPro" id="IPR025486">
    <property type="entry name" value="DUF4378"/>
</dbReference>
<dbReference type="EMBL" id="JAAGAX010000003">
    <property type="protein sequence ID" value="KAF2321274.1"/>
    <property type="molecule type" value="Genomic_DNA"/>
</dbReference>
<evidence type="ECO:0000313" key="5">
    <source>
        <dbReference type="Proteomes" id="UP000467840"/>
    </source>
</evidence>
<dbReference type="Pfam" id="PF14383">
    <property type="entry name" value="VARLMGL"/>
    <property type="match status" value="1"/>
</dbReference>
<feature type="compositionally biased region" description="Basic and acidic residues" evidence="1">
    <location>
        <begin position="591"/>
        <end position="605"/>
    </location>
</feature>
<dbReference type="Proteomes" id="UP000467840">
    <property type="component" value="Chromosome 10"/>
</dbReference>
<organism evidence="4 5">
    <name type="scientific">Hevea brasiliensis</name>
    <name type="common">Para rubber tree</name>
    <name type="synonym">Siphonia brasiliensis</name>
    <dbReference type="NCBI Taxonomy" id="3981"/>
    <lineage>
        <taxon>Eukaryota</taxon>
        <taxon>Viridiplantae</taxon>
        <taxon>Streptophyta</taxon>
        <taxon>Embryophyta</taxon>
        <taxon>Tracheophyta</taxon>
        <taxon>Spermatophyta</taxon>
        <taxon>Magnoliopsida</taxon>
        <taxon>eudicotyledons</taxon>
        <taxon>Gunneridae</taxon>
        <taxon>Pentapetalae</taxon>
        <taxon>rosids</taxon>
        <taxon>fabids</taxon>
        <taxon>Malpighiales</taxon>
        <taxon>Euphorbiaceae</taxon>
        <taxon>Crotonoideae</taxon>
        <taxon>Micrandreae</taxon>
        <taxon>Hevea</taxon>
    </lineage>
</organism>
<feature type="domain" description="DUF4378" evidence="2">
    <location>
        <begin position="730"/>
        <end position="880"/>
    </location>
</feature>
<dbReference type="InterPro" id="IPR032795">
    <property type="entry name" value="DUF3741-assoc"/>
</dbReference>
<feature type="region of interest" description="Disordered" evidence="1">
    <location>
        <begin position="235"/>
        <end position="278"/>
    </location>
</feature>